<feature type="domain" description="BEACH" evidence="1">
    <location>
        <begin position="304"/>
        <end position="507"/>
    </location>
</feature>
<accession>A0A9N9SGM8</accession>
<dbReference type="Gene3D" id="1.10.1540.10">
    <property type="entry name" value="BEACH domain"/>
    <property type="match status" value="1"/>
</dbReference>
<dbReference type="SUPFAM" id="SSF56112">
    <property type="entry name" value="Protein kinase-like (PK-like)"/>
    <property type="match status" value="1"/>
</dbReference>
<reference evidence="2" key="1">
    <citation type="submission" date="2022-01" db="EMBL/GenBank/DDBJ databases">
        <authorList>
            <person name="King R."/>
        </authorList>
    </citation>
    <scope>NUCLEOTIDE SEQUENCE</scope>
</reference>
<dbReference type="InterPro" id="IPR011009">
    <property type="entry name" value="Kinase-like_dom_sf"/>
</dbReference>
<dbReference type="Pfam" id="PF02138">
    <property type="entry name" value="Beach"/>
    <property type="match status" value="1"/>
</dbReference>
<organism evidence="2 3">
    <name type="scientific">Phaedon cochleariae</name>
    <name type="common">Mustard beetle</name>
    <dbReference type="NCBI Taxonomy" id="80249"/>
    <lineage>
        <taxon>Eukaryota</taxon>
        <taxon>Metazoa</taxon>
        <taxon>Ecdysozoa</taxon>
        <taxon>Arthropoda</taxon>
        <taxon>Hexapoda</taxon>
        <taxon>Insecta</taxon>
        <taxon>Pterygota</taxon>
        <taxon>Neoptera</taxon>
        <taxon>Endopterygota</taxon>
        <taxon>Coleoptera</taxon>
        <taxon>Polyphaga</taxon>
        <taxon>Cucujiformia</taxon>
        <taxon>Chrysomeloidea</taxon>
        <taxon>Chrysomelidae</taxon>
        <taxon>Chrysomelinae</taxon>
        <taxon>Chrysomelini</taxon>
        <taxon>Phaedon</taxon>
    </lineage>
</organism>
<dbReference type="OrthoDB" id="29306at2759"/>
<evidence type="ECO:0000313" key="2">
    <source>
        <dbReference type="EMBL" id="CAG9817608.1"/>
    </source>
</evidence>
<dbReference type="SMART" id="SM01026">
    <property type="entry name" value="Beach"/>
    <property type="match status" value="1"/>
</dbReference>
<dbReference type="InterPro" id="IPR052651">
    <property type="entry name" value="WDR81"/>
</dbReference>
<gene>
    <name evidence="2" type="ORF">PHAECO_LOCUS5315</name>
</gene>
<dbReference type="SUPFAM" id="SSF81837">
    <property type="entry name" value="BEACH domain"/>
    <property type="match status" value="1"/>
</dbReference>
<reference evidence="2" key="2">
    <citation type="submission" date="2022-10" db="EMBL/GenBank/DDBJ databases">
        <authorList>
            <consortium name="ENA_rothamsted_submissions"/>
            <consortium name="culmorum"/>
            <person name="King R."/>
        </authorList>
    </citation>
    <scope>NUCLEOTIDE SEQUENCE</scope>
</reference>
<keyword evidence="3" id="KW-1185">Reference proteome</keyword>
<evidence type="ECO:0000313" key="3">
    <source>
        <dbReference type="Proteomes" id="UP001153737"/>
    </source>
</evidence>
<evidence type="ECO:0000259" key="1">
    <source>
        <dbReference type="PROSITE" id="PS50197"/>
    </source>
</evidence>
<dbReference type="PROSITE" id="PS50197">
    <property type="entry name" value="BEACH"/>
    <property type="match status" value="1"/>
</dbReference>
<dbReference type="GO" id="GO:0035014">
    <property type="term" value="F:phosphatidylinositol 3-kinase regulator activity"/>
    <property type="evidence" value="ECO:0007669"/>
    <property type="project" value="TreeGrafter"/>
</dbReference>
<protein>
    <recommendedName>
        <fullName evidence="1">BEACH domain-containing protein</fullName>
    </recommendedName>
</protein>
<dbReference type="PANTHER" id="PTHR44662">
    <property type="entry name" value="WD REPEAT-CONTAINING PROTEIN 81"/>
    <property type="match status" value="1"/>
</dbReference>
<dbReference type="EMBL" id="OU896722">
    <property type="protein sequence ID" value="CAG9817608.1"/>
    <property type="molecule type" value="Genomic_DNA"/>
</dbReference>
<dbReference type="AlphaFoldDB" id="A0A9N9SGM8"/>
<dbReference type="CDD" id="cd06071">
    <property type="entry name" value="Beach"/>
    <property type="match status" value="1"/>
</dbReference>
<dbReference type="PANTHER" id="PTHR44662:SF1">
    <property type="entry name" value="WD REPEAT-CONTAINING PROTEIN 81"/>
    <property type="match status" value="1"/>
</dbReference>
<dbReference type="InterPro" id="IPR036372">
    <property type="entry name" value="BEACH_dom_sf"/>
</dbReference>
<dbReference type="InterPro" id="IPR000409">
    <property type="entry name" value="BEACH_dom"/>
</dbReference>
<dbReference type="GO" id="GO:0005739">
    <property type="term" value="C:mitochondrion"/>
    <property type="evidence" value="ECO:0007669"/>
    <property type="project" value="TreeGrafter"/>
</dbReference>
<dbReference type="GO" id="GO:0035973">
    <property type="term" value="P:aggrephagy"/>
    <property type="evidence" value="ECO:0007669"/>
    <property type="project" value="TreeGrafter"/>
</dbReference>
<sequence length="507" mass="59073">MKRVSEELGVPKKHLKETSKQQRYLAVVHKSWLKSLIKHLKLIDFIEKSGEIWPSPEEEISSSWMKIFITVINKKNCKVIPLPRIRPVRDEEPFLFPQLMQYIAHTNHVGLWKEAYKKYYASKQNKETLLNLTDYNKVLRDVISRIYGCPIINTCDPNASTENSKQIDMHLNIMPVVCAVETTGAMFLLHVPYLEYNLNDCVTFSPAILDNSYTKSLFIVYQLLNVLKDLHERSLTLGDISLNDIFANEDMWLYIFPQIESNLYEEGDIKARKGFSTIRDCQRMGHVINHKLECEYCGLQAHDKVKVDEQTLEELCHLWIFGQISNFTYVSALNELSGRVLGDPNCHYVFPWVTDFSSRCGKNWRDLKKSKYRLNKGDHQLDLTYGNSQSQVPHHVSDVLSPITYYVYTARRTPKSVLCKNVRTVWVPAEYPSSIQRIQEWTPDECIPEFYTNPNIFRSIHDDMDDLSVPSWASGPEDFVERHRKALESPIVSEKLHHWIDLTFGYK</sequence>
<proteinExistence type="predicted"/>
<name>A0A9N9SGM8_PHACE</name>
<dbReference type="Proteomes" id="UP001153737">
    <property type="component" value="Chromosome 16"/>
</dbReference>